<evidence type="ECO:0000259" key="2">
    <source>
        <dbReference type="Pfam" id="PF07727"/>
    </source>
</evidence>
<reference evidence="4" key="1">
    <citation type="submission" date="2024-07" db="EMBL/GenBank/DDBJ databases">
        <title>Two chromosome-level genome assemblies of Korean endemic species Abeliophyllum distichum and Forsythia ovata (Oleaceae).</title>
        <authorList>
            <person name="Jang H."/>
        </authorList>
    </citation>
    <scope>NUCLEOTIDE SEQUENCE [LARGE SCALE GENOMIC DNA]</scope>
</reference>
<dbReference type="AlphaFoldDB" id="A0ABD1ULI1"/>
<sequence>MSCLESEKQQETISGESSVKVERVSTPLPVFHSEVESDNQQDQHVVENEMVEDVIEDHPIDQNPLADYQLARDRERRPRKEPQRMSDYTIAYASYHELVDREPNTYEKAMRCEKSKELVEEGTTETEPMRYKARLVAKGYTQKEGVDYNEIFSPVVKYTTIRIMLALVAHYDWELEQLDVLKKFGMLDCKPVSVPLGNHFVLSKEQSPKNEEEVAYMNKIPYSNAIGSVMYLMVCTRPDLAFAVSTLSMYMSNPGPDHWEALKWLLRYLKSTYHVGLIYKTVSNGVKLKSFTDADYGGDRDRDNRKSTSFYVFTLCDSCVS</sequence>
<dbReference type="Proteomes" id="UP001604336">
    <property type="component" value="Unassembled WGS sequence"/>
</dbReference>
<feature type="region of interest" description="Disordered" evidence="1">
    <location>
        <begin position="1"/>
        <end position="24"/>
    </location>
</feature>
<keyword evidence="4" id="KW-1185">Reference proteome</keyword>
<organism evidence="3 4">
    <name type="scientific">Abeliophyllum distichum</name>
    <dbReference type="NCBI Taxonomy" id="126358"/>
    <lineage>
        <taxon>Eukaryota</taxon>
        <taxon>Viridiplantae</taxon>
        <taxon>Streptophyta</taxon>
        <taxon>Embryophyta</taxon>
        <taxon>Tracheophyta</taxon>
        <taxon>Spermatophyta</taxon>
        <taxon>Magnoliopsida</taxon>
        <taxon>eudicotyledons</taxon>
        <taxon>Gunneridae</taxon>
        <taxon>Pentapetalae</taxon>
        <taxon>asterids</taxon>
        <taxon>lamiids</taxon>
        <taxon>Lamiales</taxon>
        <taxon>Oleaceae</taxon>
        <taxon>Forsythieae</taxon>
        <taxon>Abeliophyllum</taxon>
    </lineage>
</organism>
<name>A0ABD1ULI1_9LAMI</name>
<dbReference type="InterPro" id="IPR013103">
    <property type="entry name" value="RVT_2"/>
</dbReference>
<evidence type="ECO:0000313" key="4">
    <source>
        <dbReference type="Proteomes" id="UP001604336"/>
    </source>
</evidence>
<dbReference type="Pfam" id="PF07727">
    <property type="entry name" value="RVT_2"/>
    <property type="match status" value="1"/>
</dbReference>
<feature type="compositionally biased region" description="Basic and acidic residues" evidence="1">
    <location>
        <begin position="1"/>
        <end position="10"/>
    </location>
</feature>
<comment type="caution">
    <text evidence="3">The sequence shown here is derived from an EMBL/GenBank/DDBJ whole genome shotgun (WGS) entry which is preliminary data.</text>
</comment>
<gene>
    <name evidence="3" type="ORF">Adt_10904</name>
</gene>
<dbReference type="PANTHER" id="PTHR11439">
    <property type="entry name" value="GAG-POL-RELATED RETROTRANSPOSON"/>
    <property type="match status" value="1"/>
</dbReference>
<accession>A0ABD1ULI1</accession>
<evidence type="ECO:0000256" key="1">
    <source>
        <dbReference type="SAM" id="MobiDB-lite"/>
    </source>
</evidence>
<feature type="domain" description="Reverse transcriptase Ty1/copia-type" evidence="2">
    <location>
        <begin position="127"/>
        <end position="184"/>
    </location>
</feature>
<proteinExistence type="predicted"/>
<evidence type="ECO:0000313" key="3">
    <source>
        <dbReference type="EMBL" id="KAL2525850.1"/>
    </source>
</evidence>
<protein>
    <submittedName>
        <fullName evidence="3">Cysteine-rich RLK (RECEPTOR-like protein kinase) 8</fullName>
    </submittedName>
</protein>
<dbReference type="EMBL" id="JBFOLK010000003">
    <property type="protein sequence ID" value="KAL2525850.1"/>
    <property type="molecule type" value="Genomic_DNA"/>
</dbReference>